<comment type="subcellular location">
    <subcellularLocation>
        <location evidence="3">Cytoplasm</location>
    </subcellularLocation>
</comment>
<dbReference type="Gene3D" id="2.30.33.40">
    <property type="entry name" value="GroES chaperonin"/>
    <property type="match status" value="1"/>
</dbReference>
<dbReference type="Proteomes" id="UP000664835">
    <property type="component" value="Unassembled WGS sequence"/>
</dbReference>
<dbReference type="PROSITE" id="PS00681">
    <property type="entry name" value="CHAPERONINS_CPN10"/>
    <property type="match status" value="1"/>
</dbReference>
<dbReference type="Pfam" id="PF00166">
    <property type="entry name" value="Cpn10"/>
    <property type="match status" value="1"/>
</dbReference>
<comment type="caution">
    <text evidence="5">The sequence shown here is derived from an EMBL/GenBank/DDBJ whole genome shotgun (WGS) entry which is preliminary data.</text>
</comment>
<evidence type="ECO:0000256" key="4">
    <source>
        <dbReference type="RuleBase" id="RU000535"/>
    </source>
</evidence>
<reference evidence="5 6" key="1">
    <citation type="submission" date="2021-03" db="EMBL/GenBank/DDBJ databases">
        <title>Thiomicrorhabdus sp.nov.,novel sulfur-oxidizing bacteria isolated from coastal sediment.</title>
        <authorList>
            <person name="Liu X."/>
        </authorList>
    </citation>
    <scope>NUCLEOTIDE SEQUENCE [LARGE SCALE GENOMIC DNA]</scope>
    <source>
        <strain evidence="5 6">6S2-11</strain>
    </source>
</reference>
<gene>
    <name evidence="3" type="primary">groES</name>
    <name evidence="3" type="synonym">groS</name>
    <name evidence="5" type="ORF">J3998_07780</name>
</gene>
<dbReference type="PANTHER" id="PTHR10772">
    <property type="entry name" value="10 KDA HEAT SHOCK PROTEIN"/>
    <property type="match status" value="1"/>
</dbReference>
<proteinExistence type="inferred from homology"/>
<dbReference type="PRINTS" id="PR00297">
    <property type="entry name" value="CHAPERONIN10"/>
</dbReference>
<evidence type="ECO:0000313" key="5">
    <source>
        <dbReference type="EMBL" id="MBO1927476.1"/>
    </source>
</evidence>
<comment type="similarity">
    <text evidence="1 3 4">Belongs to the GroES chaperonin family.</text>
</comment>
<organism evidence="5 6">
    <name type="scientific">Thiomicrorhabdus marina</name>
    <dbReference type="NCBI Taxonomy" id="2818442"/>
    <lineage>
        <taxon>Bacteria</taxon>
        <taxon>Pseudomonadati</taxon>
        <taxon>Pseudomonadota</taxon>
        <taxon>Gammaproteobacteria</taxon>
        <taxon>Thiotrichales</taxon>
        <taxon>Piscirickettsiaceae</taxon>
        <taxon>Thiomicrorhabdus</taxon>
    </lineage>
</organism>
<sequence length="97" mass="10326">MNIKPLQDRVVVRRVEEKKETASGILLPGSAQEKENTGEVVAVGPGKASDSGTIIAMTVKVGDKVMFGQYNGASEVKDDNGEPLLIMREDDIIAIVG</sequence>
<keyword evidence="3" id="KW-0963">Cytoplasm</keyword>
<dbReference type="SMART" id="SM00883">
    <property type="entry name" value="Cpn10"/>
    <property type="match status" value="1"/>
</dbReference>
<dbReference type="HAMAP" id="MF_00580">
    <property type="entry name" value="CH10"/>
    <property type="match status" value="1"/>
</dbReference>
<dbReference type="NCBIfam" id="NF001527">
    <property type="entry name" value="PRK00364.1-2"/>
    <property type="match status" value="1"/>
</dbReference>
<dbReference type="SUPFAM" id="SSF50129">
    <property type="entry name" value="GroES-like"/>
    <property type="match status" value="1"/>
</dbReference>
<dbReference type="InterPro" id="IPR011032">
    <property type="entry name" value="GroES-like_sf"/>
</dbReference>
<dbReference type="NCBIfam" id="NF001531">
    <property type="entry name" value="PRK00364.2-2"/>
    <property type="match status" value="1"/>
</dbReference>
<comment type="function">
    <text evidence="3 4">Together with the chaperonin GroEL, plays an essential role in assisting protein folding. The GroEL-GroES system forms a nano-cage that allows encapsulation of the non-native substrate proteins and provides a physical environment optimized to promote and accelerate protein folding. GroES binds to the apical surface of the GroEL ring, thereby capping the opening of the GroEL channel.</text>
</comment>
<dbReference type="InterPro" id="IPR018369">
    <property type="entry name" value="Chaprnonin_Cpn10_CS"/>
</dbReference>
<dbReference type="CDD" id="cd00320">
    <property type="entry name" value="cpn10"/>
    <property type="match status" value="1"/>
</dbReference>
<dbReference type="EMBL" id="JAGETV010000012">
    <property type="protein sequence ID" value="MBO1927476.1"/>
    <property type="molecule type" value="Genomic_DNA"/>
</dbReference>
<evidence type="ECO:0000313" key="6">
    <source>
        <dbReference type="Proteomes" id="UP000664835"/>
    </source>
</evidence>
<comment type="subunit">
    <text evidence="3">Heptamer of 7 subunits arranged in a ring. Interacts with the chaperonin GroEL.</text>
</comment>
<keyword evidence="6" id="KW-1185">Reference proteome</keyword>
<evidence type="ECO:0000256" key="3">
    <source>
        <dbReference type="HAMAP-Rule" id="MF_00580"/>
    </source>
</evidence>
<dbReference type="InterPro" id="IPR020818">
    <property type="entry name" value="Chaperonin_GroES"/>
</dbReference>
<keyword evidence="2 3" id="KW-0143">Chaperone</keyword>
<accession>A0ABS3Q547</accession>
<dbReference type="RefSeq" id="WP_208149616.1">
    <property type="nucleotide sequence ID" value="NZ_JAGETV010000012.1"/>
</dbReference>
<protein>
    <recommendedName>
        <fullName evidence="3">Co-chaperonin GroES</fullName>
    </recommendedName>
    <alternativeName>
        <fullName evidence="3">10 kDa chaperonin</fullName>
    </alternativeName>
    <alternativeName>
        <fullName evidence="3">Chaperonin-10</fullName>
        <shortName evidence="3">Cpn10</shortName>
    </alternativeName>
</protein>
<evidence type="ECO:0000256" key="1">
    <source>
        <dbReference type="ARBA" id="ARBA00006975"/>
    </source>
</evidence>
<dbReference type="InterPro" id="IPR037124">
    <property type="entry name" value="Chaperonin_GroES_sf"/>
</dbReference>
<dbReference type="PANTHER" id="PTHR10772:SF58">
    <property type="entry name" value="CO-CHAPERONIN GROES"/>
    <property type="match status" value="1"/>
</dbReference>
<name>A0ABS3Q547_9GAMM</name>
<evidence type="ECO:0000256" key="2">
    <source>
        <dbReference type="ARBA" id="ARBA00023186"/>
    </source>
</evidence>
<dbReference type="NCBIfam" id="NF001533">
    <property type="entry name" value="PRK00364.2-4"/>
    <property type="match status" value="1"/>
</dbReference>